<dbReference type="GO" id="GO:0006338">
    <property type="term" value="P:chromatin remodeling"/>
    <property type="evidence" value="ECO:0007669"/>
    <property type="project" value="TreeGrafter"/>
</dbReference>
<sequence length="646" mass="72604">MDEPTPLMTSDSFGPGRQESGEPATKRQRLESSTELHPNPNRLNHLRVSTFSVDQYRSAATLIWQLKANRDASAFLKPVDNVRLDIPPHNTIIKHPLDLGTVEEKLLLSNRINNLGTTQYSQISETAPGERYWSVDEFMADVRLVFDNALKFHGEVHAGARIVRRMLVIFDTHMEKRRAAEELKSVIPATQLAEEAENEDEESDDTEDESQVADASTDTPAVKLVETLESPQDAPKLQEDALVYRASRQELPVLTEKGVGEDKEEEAKKFEQEEDKGDDHINAALADHAQNAKVVIDFLQRIQRKQAQTQSTETPFATTTKEESTGKDPRPGHPKPDPAAAATPIAGPSELRKSKSSAMESYDHDPVDFYKKRELSEEIRRLKGKTLTDVLTIIQTALRRDSLTNANSGIEADIDRLAPSVIRKLYRKVVEPAKKKREMEESRTKYVWDSAIGGFRYDRTAGKDSSGRRDYQNGVRWDNSTDEALQTEKISMLEARLSMFNGGGSGHSSTAAQPTQQPTMDVDKSVGTSYERRRNEDSDSGSVRPSRTGKKDYRCGQCNRAFDTSGHLSRHMRIHTGERRQVCPFPACHHTCSRHDNLLQHYRIQHLPKSAQPYTTTEVKQALEDMFTQQGIDRTSAPPPPSRPSP</sequence>
<feature type="region of interest" description="Disordered" evidence="8">
    <location>
        <begin position="499"/>
        <end position="556"/>
    </location>
</feature>
<evidence type="ECO:0000259" key="11">
    <source>
        <dbReference type="PROSITE" id="PS51525"/>
    </source>
</evidence>
<feature type="domain" description="NET" evidence="11">
    <location>
        <begin position="357"/>
        <end position="440"/>
    </location>
</feature>
<feature type="compositionally biased region" description="Acidic residues" evidence="8">
    <location>
        <begin position="194"/>
        <end position="211"/>
    </location>
</feature>
<evidence type="ECO:0000256" key="5">
    <source>
        <dbReference type="ARBA" id="ARBA00023117"/>
    </source>
</evidence>
<dbReference type="SUPFAM" id="SSF47370">
    <property type="entry name" value="Bromodomain"/>
    <property type="match status" value="1"/>
</dbReference>
<dbReference type="Pfam" id="PF17035">
    <property type="entry name" value="BET"/>
    <property type="match status" value="1"/>
</dbReference>
<dbReference type="InterPro" id="IPR038336">
    <property type="entry name" value="NET_sf"/>
</dbReference>
<feature type="domain" description="Bromo" evidence="9">
    <location>
        <begin position="67"/>
        <end position="155"/>
    </location>
</feature>
<dbReference type="InterPro" id="IPR050935">
    <property type="entry name" value="Bromo_chromatin_reader"/>
</dbReference>
<evidence type="ECO:0000256" key="1">
    <source>
        <dbReference type="ARBA" id="ARBA00022723"/>
    </source>
</evidence>
<dbReference type="FunCoup" id="A0A165GTB7">
    <property type="interactions" value="617"/>
</dbReference>
<dbReference type="GO" id="GO:0008270">
    <property type="term" value="F:zinc ion binding"/>
    <property type="evidence" value="ECO:0007669"/>
    <property type="project" value="UniProtKB-KW"/>
</dbReference>
<organism evidence="12 13">
    <name type="scientific">Calocera cornea HHB12733</name>
    <dbReference type="NCBI Taxonomy" id="1353952"/>
    <lineage>
        <taxon>Eukaryota</taxon>
        <taxon>Fungi</taxon>
        <taxon>Dikarya</taxon>
        <taxon>Basidiomycota</taxon>
        <taxon>Agaricomycotina</taxon>
        <taxon>Dacrymycetes</taxon>
        <taxon>Dacrymycetales</taxon>
        <taxon>Dacrymycetaceae</taxon>
        <taxon>Calocera</taxon>
    </lineage>
</organism>
<dbReference type="GO" id="GO:0000981">
    <property type="term" value="F:DNA-binding transcription factor activity, RNA polymerase II-specific"/>
    <property type="evidence" value="ECO:0007669"/>
    <property type="project" value="UniProtKB-ARBA"/>
</dbReference>
<feature type="region of interest" description="Disordered" evidence="8">
    <location>
        <begin position="1"/>
        <end position="42"/>
    </location>
</feature>
<gene>
    <name evidence="12" type="ORF">CALCODRAFT_494945</name>
</gene>
<feature type="compositionally biased region" description="Basic and acidic residues" evidence="8">
    <location>
        <begin position="320"/>
        <end position="336"/>
    </location>
</feature>
<dbReference type="Gene3D" id="3.30.160.60">
    <property type="entry name" value="Classic Zinc Finger"/>
    <property type="match status" value="1"/>
</dbReference>
<evidence type="ECO:0000313" key="13">
    <source>
        <dbReference type="Proteomes" id="UP000076842"/>
    </source>
</evidence>
<dbReference type="GO" id="GO:0000785">
    <property type="term" value="C:chromatin"/>
    <property type="evidence" value="ECO:0007669"/>
    <property type="project" value="TreeGrafter"/>
</dbReference>
<dbReference type="PROSITE" id="PS50014">
    <property type="entry name" value="BROMODOMAIN_2"/>
    <property type="match status" value="1"/>
</dbReference>
<keyword evidence="2" id="KW-0677">Repeat</keyword>
<protein>
    <recommendedName>
        <fullName evidence="14">Bromodomain-containing protein</fullName>
    </recommendedName>
</protein>
<feature type="compositionally biased region" description="Polar residues" evidence="8">
    <location>
        <begin position="507"/>
        <end position="519"/>
    </location>
</feature>
<dbReference type="EMBL" id="KV423951">
    <property type="protein sequence ID" value="KZT58446.1"/>
    <property type="molecule type" value="Genomic_DNA"/>
</dbReference>
<feature type="compositionally biased region" description="Basic and acidic residues" evidence="8">
    <location>
        <begin position="258"/>
        <end position="277"/>
    </location>
</feature>
<evidence type="ECO:0000256" key="6">
    <source>
        <dbReference type="PROSITE-ProRule" id="PRU00035"/>
    </source>
</evidence>
<evidence type="ECO:0000256" key="3">
    <source>
        <dbReference type="ARBA" id="ARBA00022771"/>
    </source>
</evidence>
<reference evidence="12 13" key="1">
    <citation type="journal article" date="2016" name="Mol. Biol. Evol.">
        <title>Comparative Genomics of Early-Diverging Mushroom-Forming Fungi Provides Insights into the Origins of Lignocellulose Decay Capabilities.</title>
        <authorList>
            <person name="Nagy L.G."/>
            <person name="Riley R."/>
            <person name="Tritt A."/>
            <person name="Adam C."/>
            <person name="Daum C."/>
            <person name="Floudas D."/>
            <person name="Sun H."/>
            <person name="Yadav J.S."/>
            <person name="Pangilinan J."/>
            <person name="Larsson K.H."/>
            <person name="Matsuura K."/>
            <person name="Barry K."/>
            <person name="Labutti K."/>
            <person name="Kuo R."/>
            <person name="Ohm R.A."/>
            <person name="Bhattacharya S.S."/>
            <person name="Shirouzu T."/>
            <person name="Yoshinaga Y."/>
            <person name="Martin F.M."/>
            <person name="Grigoriev I.V."/>
            <person name="Hibbett D.S."/>
        </authorList>
    </citation>
    <scope>NUCLEOTIDE SEQUENCE [LARGE SCALE GENOMIC DNA]</scope>
    <source>
        <strain evidence="12 13">HHB12733</strain>
    </source>
</reference>
<dbReference type="AlphaFoldDB" id="A0A165GTB7"/>
<evidence type="ECO:0000313" key="12">
    <source>
        <dbReference type="EMBL" id="KZT58446.1"/>
    </source>
</evidence>
<dbReference type="SMART" id="SM00297">
    <property type="entry name" value="BROMO"/>
    <property type="match status" value="1"/>
</dbReference>
<evidence type="ECO:0000256" key="8">
    <source>
        <dbReference type="SAM" id="MobiDB-lite"/>
    </source>
</evidence>
<dbReference type="Gene3D" id="1.20.1270.220">
    <property type="match status" value="1"/>
</dbReference>
<evidence type="ECO:0000259" key="10">
    <source>
        <dbReference type="PROSITE" id="PS50157"/>
    </source>
</evidence>
<dbReference type="Proteomes" id="UP000076842">
    <property type="component" value="Unassembled WGS sequence"/>
</dbReference>
<name>A0A165GTB7_9BASI</name>
<dbReference type="FunFam" id="3.30.160.60:FF:000072">
    <property type="entry name" value="zinc finger protein 143 isoform X1"/>
    <property type="match status" value="1"/>
</dbReference>
<dbReference type="InterPro" id="IPR001487">
    <property type="entry name" value="Bromodomain"/>
</dbReference>
<keyword evidence="1" id="KW-0479">Metal-binding</keyword>
<evidence type="ECO:0000256" key="4">
    <source>
        <dbReference type="ARBA" id="ARBA00022833"/>
    </source>
</evidence>
<feature type="region of interest" description="Disordered" evidence="8">
    <location>
        <begin position="254"/>
        <end position="277"/>
    </location>
</feature>
<dbReference type="InterPro" id="IPR013087">
    <property type="entry name" value="Znf_C2H2_type"/>
</dbReference>
<evidence type="ECO:0008006" key="14">
    <source>
        <dbReference type="Google" id="ProtNLM"/>
    </source>
</evidence>
<dbReference type="PANTHER" id="PTHR22880:SF225">
    <property type="entry name" value="BROMODOMAIN-CONTAINING PROTEIN BET-1-RELATED"/>
    <property type="match status" value="1"/>
</dbReference>
<dbReference type="InterPro" id="IPR036236">
    <property type="entry name" value="Znf_C2H2_sf"/>
</dbReference>
<dbReference type="SMART" id="SM00355">
    <property type="entry name" value="ZnF_C2H2"/>
    <property type="match status" value="2"/>
</dbReference>
<feature type="compositionally biased region" description="Polar residues" evidence="8">
    <location>
        <begin position="306"/>
        <end position="319"/>
    </location>
</feature>
<dbReference type="PROSITE" id="PS00028">
    <property type="entry name" value="ZINC_FINGER_C2H2_1"/>
    <property type="match status" value="2"/>
</dbReference>
<dbReference type="GO" id="GO:0000978">
    <property type="term" value="F:RNA polymerase II cis-regulatory region sequence-specific DNA binding"/>
    <property type="evidence" value="ECO:0007669"/>
    <property type="project" value="UniProtKB-ARBA"/>
</dbReference>
<evidence type="ECO:0000256" key="7">
    <source>
        <dbReference type="PROSITE-ProRule" id="PRU00042"/>
    </source>
</evidence>
<dbReference type="OrthoDB" id="21449at2759"/>
<accession>A0A165GTB7</accession>
<keyword evidence="3 7" id="KW-0863">Zinc-finger</keyword>
<dbReference type="PROSITE" id="PS51525">
    <property type="entry name" value="NET"/>
    <property type="match status" value="1"/>
</dbReference>
<keyword evidence="4" id="KW-0862">Zinc</keyword>
<evidence type="ECO:0000259" key="9">
    <source>
        <dbReference type="PROSITE" id="PS50014"/>
    </source>
</evidence>
<dbReference type="SUPFAM" id="SSF57667">
    <property type="entry name" value="beta-beta-alpha zinc fingers"/>
    <property type="match status" value="1"/>
</dbReference>
<feature type="region of interest" description="Disordered" evidence="8">
    <location>
        <begin position="306"/>
        <end position="362"/>
    </location>
</feature>
<dbReference type="Pfam" id="PF00096">
    <property type="entry name" value="zf-C2H2"/>
    <property type="match status" value="1"/>
</dbReference>
<dbReference type="Pfam" id="PF00439">
    <property type="entry name" value="Bromodomain"/>
    <property type="match status" value="1"/>
</dbReference>
<feature type="region of interest" description="Disordered" evidence="8">
    <location>
        <begin position="186"/>
        <end position="219"/>
    </location>
</feature>
<dbReference type="Gene3D" id="1.20.920.10">
    <property type="entry name" value="Bromodomain-like"/>
    <property type="match status" value="1"/>
</dbReference>
<dbReference type="PANTHER" id="PTHR22880">
    <property type="entry name" value="FALZ-RELATED BROMODOMAIN-CONTAINING PROTEINS"/>
    <property type="match status" value="1"/>
</dbReference>
<dbReference type="InterPro" id="IPR036427">
    <property type="entry name" value="Bromodomain-like_sf"/>
</dbReference>
<dbReference type="PROSITE" id="PS50157">
    <property type="entry name" value="ZINC_FINGER_C2H2_2"/>
    <property type="match status" value="1"/>
</dbReference>
<feature type="compositionally biased region" description="Basic and acidic residues" evidence="8">
    <location>
        <begin position="24"/>
        <end position="34"/>
    </location>
</feature>
<dbReference type="InParanoid" id="A0A165GTB7"/>
<dbReference type="PRINTS" id="PR00503">
    <property type="entry name" value="BROMODOMAIN"/>
</dbReference>
<evidence type="ECO:0000256" key="2">
    <source>
        <dbReference type="ARBA" id="ARBA00022737"/>
    </source>
</evidence>
<proteinExistence type="predicted"/>
<feature type="domain" description="C2H2-type" evidence="10">
    <location>
        <begin position="553"/>
        <end position="580"/>
    </location>
</feature>
<dbReference type="STRING" id="1353952.A0A165GTB7"/>
<keyword evidence="5 6" id="KW-0103">Bromodomain</keyword>
<keyword evidence="13" id="KW-1185">Reference proteome</keyword>
<dbReference type="GO" id="GO:0005634">
    <property type="term" value="C:nucleus"/>
    <property type="evidence" value="ECO:0007669"/>
    <property type="project" value="TreeGrafter"/>
</dbReference>
<dbReference type="InterPro" id="IPR027353">
    <property type="entry name" value="NET_dom"/>
</dbReference>